<dbReference type="EMBL" id="WNVC01000573">
    <property type="protein sequence ID" value="MDZ5000687.1"/>
    <property type="molecule type" value="Genomic_DNA"/>
</dbReference>
<comment type="caution">
    <text evidence="3">The sequence shown here is derived from an EMBL/GenBank/DDBJ whole genome shotgun (WGS) entry which is preliminary data.</text>
</comment>
<protein>
    <submittedName>
        <fullName evidence="3">Acyl-CoA dehydrogenase</fullName>
    </submittedName>
</protein>
<gene>
    <name evidence="3" type="ORF">GNF79_16800</name>
</gene>
<dbReference type="PROSITE" id="PS00073">
    <property type="entry name" value="ACYL_COA_DH_2"/>
    <property type="match status" value="1"/>
</dbReference>
<dbReference type="SUPFAM" id="SSF47203">
    <property type="entry name" value="Acyl-CoA dehydrogenase C-terminal domain-like"/>
    <property type="match status" value="1"/>
</dbReference>
<keyword evidence="1" id="KW-0285">Flavoprotein</keyword>
<name>A0AAW9II88_CLOPF</name>
<feature type="domain" description="Acyl-CoA dehydrogenase/oxidase C-terminal" evidence="2">
    <location>
        <begin position="1"/>
        <end position="46"/>
    </location>
</feature>
<dbReference type="InterPro" id="IPR009075">
    <property type="entry name" value="AcylCo_DH/oxidase_C"/>
</dbReference>
<dbReference type="InterPro" id="IPR006089">
    <property type="entry name" value="Acyl-CoA_DH_CS"/>
</dbReference>
<evidence type="ECO:0000313" key="3">
    <source>
        <dbReference type="EMBL" id="MDZ5000687.1"/>
    </source>
</evidence>
<dbReference type="PANTHER" id="PTHR43884">
    <property type="entry name" value="ACYL-COA DEHYDROGENASE"/>
    <property type="match status" value="1"/>
</dbReference>
<organism evidence="3 4">
    <name type="scientific">Clostridium perfringens</name>
    <dbReference type="NCBI Taxonomy" id="1502"/>
    <lineage>
        <taxon>Bacteria</taxon>
        <taxon>Bacillati</taxon>
        <taxon>Bacillota</taxon>
        <taxon>Clostridia</taxon>
        <taxon>Eubacteriales</taxon>
        <taxon>Clostridiaceae</taxon>
        <taxon>Clostridium</taxon>
    </lineage>
</organism>
<reference evidence="3" key="1">
    <citation type="submission" date="2019-11" db="EMBL/GenBank/DDBJ databases">
        <title>Characterization of Clostridium perfringens isolates from swine manure treated agricultural soils.</title>
        <authorList>
            <person name="Wushke S.T."/>
        </authorList>
    </citation>
    <scope>NUCLEOTIDE SEQUENCE</scope>
    <source>
        <strain evidence="3">X26</strain>
    </source>
</reference>
<dbReference type="InterPro" id="IPR036250">
    <property type="entry name" value="AcylCo_DH-like_C"/>
</dbReference>
<evidence type="ECO:0000259" key="2">
    <source>
        <dbReference type="Pfam" id="PF00441"/>
    </source>
</evidence>
<dbReference type="RefSeq" id="WP_322458928.1">
    <property type="nucleotide sequence ID" value="NZ_WNVC01000573.1"/>
</dbReference>
<dbReference type="Pfam" id="PF00441">
    <property type="entry name" value="Acyl-CoA_dh_1"/>
    <property type="match status" value="1"/>
</dbReference>
<accession>A0AAW9II88</accession>
<dbReference type="PANTHER" id="PTHR43884:SF12">
    <property type="entry name" value="ISOVALERYL-COA DEHYDROGENASE, MITOCHONDRIAL-RELATED"/>
    <property type="match status" value="1"/>
</dbReference>
<dbReference type="Gene3D" id="1.20.140.10">
    <property type="entry name" value="Butyryl-CoA Dehydrogenase, subunit A, domain 3"/>
    <property type="match status" value="1"/>
</dbReference>
<evidence type="ECO:0000313" key="4">
    <source>
        <dbReference type="Proteomes" id="UP001291306"/>
    </source>
</evidence>
<proteinExistence type="predicted"/>
<feature type="non-terminal residue" evidence="3">
    <location>
        <position position="1"/>
    </location>
</feature>
<dbReference type="Proteomes" id="UP001291306">
    <property type="component" value="Unassembled WGS sequence"/>
</dbReference>
<sequence length="50" mass="5689">VTTKAVQIFGGYGYTREYPVERMMRDAKITEIYEGTSEVQKMVISGNALR</sequence>
<dbReference type="AlphaFoldDB" id="A0AAW9II88"/>
<dbReference type="GO" id="GO:0003995">
    <property type="term" value="F:acyl-CoA dehydrogenase activity"/>
    <property type="evidence" value="ECO:0007669"/>
    <property type="project" value="InterPro"/>
</dbReference>
<evidence type="ECO:0000256" key="1">
    <source>
        <dbReference type="ARBA" id="ARBA00022630"/>
    </source>
</evidence>